<dbReference type="OrthoDB" id="10042665at2759"/>
<organism evidence="2 3">
    <name type="scientific">Monilinia vaccinii-corymbosi</name>
    <dbReference type="NCBI Taxonomy" id="61207"/>
    <lineage>
        <taxon>Eukaryota</taxon>
        <taxon>Fungi</taxon>
        <taxon>Dikarya</taxon>
        <taxon>Ascomycota</taxon>
        <taxon>Pezizomycotina</taxon>
        <taxon>Leotiomycetes</taxon>
        <taxon>Helotiales</taxon>
        <taxon>Sclerotiniaceae</taxon>
        <taxon>Monilinia</taxon>
    </lineage>
</organism>
<sequence>MASNISSYPRLHWKLEVERADEITIQTAAQRYILLDDLLKDIEWNGREIRTAAALAEYEAETKGTERGEEGGTLEVELRWDLLKRWWR</sequence>
<protein>
    <recommendedName>
        <fullName evidence="1">AAA+ ATPase lid domain-containing protein</fullName>
    </recommendedName>
</protein>
<name>A0A8A3NVC9_9HELO</name>
<proteinExistence type="predicted"/>
<evidence type="ECO:0000313" key="3">
    <source>
        <dbReference type="Proteomes" id="UP000672032"/>
    </source>
</evidence>
<dbReference type="EMBL" id="CP063405">
    <property type="protein sequence ID" value="QSZ29443.1"/>
    <property type="molecule type" value="Genomic_DNA"/>
</dbReference>
<reference evidence="2" key="1">
    <citation type="submission" date="2020-10" db="EMBL/GenBank/DDBJ databases">
        <title>Genome Sequence of Monilinia vaccinii-corymbosi Sheds Light on Mummy Berry Disease Infection of Blueberry and Mating Type.</title>
        <authorList>
            <person name="Yow A.G."/>
            <person name="Zhang Y."/>
            <person name="Bansal K."/>
            <person name="Eacker S.M."/>
            <person name="Sullivan S."/>
            <person name="Liachko I."/>
            <person name="Cubeta M.A."/>
            <person name="Rollins J.A."/>
            <person name="Ashrafi H."/>
        </authorList>
    </citation>
    <scope>NUCLEOTIDE SEQUENCE</scope>
    <source>
        <strain evidence="2">RL-1</strain>
    </source>
</reference>
<dbReference type="InterPro" id="IPR056599">
    <property type="entry name" value="AAA_lid_fung"/>
</dbReference>
<keyword evidence="3" id="KW-1185">Reference proteome</keyword>
<evidence type="ECO:0000313" key="2">
    <source>
        <dbReference type="EMBL" id="QSZ29443.1"/>
    </source>
</evidence>
<evidence type="ECO:0000259" key="1">
    <source>
        <dbReference type="Pfam" id="PF23232"/>
    </source>
</evidence>
<dbReference type="Proteomes" id="UP000672032">
    <property type="component" value="Chromosome 1"/>
</dbReference>
<accession>A0A8A3NVC9</accession>
<dbReference type="Pfam" id="PF23232">
    <property type="entry name" value="AAA_lid_13"/>
    <property type="match status" value="1"/>
</dbReference>
<dbReference type="AlphaFoldDB" id="A0A8A3NVC9"/>
<feature type="domain" description="AAA+ ATPase lid" evidence="1">
    <location>
        <begin position="14"/>
        <end position="68"/>
    </location>
</feature>
<gene>
    <name evidence="2" type="ORF">DSL72_003957</name>
</gene>